<comment type="caution">
    <text evidence="2">The sequence shown here is derived from an EMBL/GenBank/DDBJ whole genome shotgun (WGS) entry which is preliminary data.</text>
</comment>
<dbReference type="InterPro" id="IPR008004">
    <property type="entry name" value="OCTOPUS-like"/>
</dbReference>
<feature type="region of interest" description="Disordered" evidence="1">
    <location>
        <begin position="1"/>
        <end position="21"/>
    </location>
</feature>
<dbReference type="Pfam" id="PF05340">
    <property type="entry name" value="DUF740"/>
    <property type="match status" value="1"/>
</dbReference>
<sequence>MGRPEKEMRCRKHPSHKNINGVCPYCLRDRLANLSAGSSTANAASSTSASSSEYTSYESDSSSSFASPPPGRSRLLRLLKEAAGRNKKKALRGSKSFSLFSKEAEEKNMIKKGAGKILAKFGMVGAAGTRRRMQGEGGLTSGLTHSKTVKEKISSKWALIFS</sequence>
<dbReference type="PANTHER" id="PTHR34046:SF19">
    <property type="entry name" value="RAPIDLY ELICITED PROTEIN, PUTATIVE-RELATED"/>
    <property type="match status" value="1"/>
</dbReference>
<evidence type="ECO:0000256" key="1">
    <source>
        <dbReference type="SAM" id="MobiDB-lite"/>
    </source>
</evidence>
<evidence type="ECO:0000313" key="3">
    <source>
        <dbReference type="Proteomes" id="UP001412067"/>
    </source>
</evidence>
<protein>
    <submittedName>
        <fullName evidence="2">Uncharacterized protein</fullName>
    </submittedName>
</protein>
<gene>
    <name evidence="2" type="ORF">KSP40_PGU014650</name>
</gene>
<evidence type="ECO:0000313" key="2">
    <source>
        <dbReference type="EMBL" id="KAK8971273.1"/>
    </source>
</evidence>
<accession>A0ABR2N553</accession>
<organism evidence="2 3">
    <name type="scientific">Platanthera guangdongensis</name>
    <dbReference type="NCBI Taxonomy" id="2320717"/>
    <lineage>
        <taxon>Eukaryota</taxon>
        <taxon>Viridiplantae</taxon>
        <taxon>Streptophyta</taxon>
        <taxon>Embryophyta</taxon>
        <taxon>Tracheophyta</taxon>
        <taxon>Spermatophyta</taxon>
        <taxon>Magnoliopsida</taxon>
        <taxon>Liliopsida</taxon>
        <taxon>Asparagales</taxon>
        <taxon>Orchidaceae</taxon>
        <taxon>Orchidoideae</taxon>
        <taxon>Orchideae</taxon>
        <taxon>Orchidinae</taxon>
        <taxon>Platanthera</taxon>
    </lineage>
</organism>
<dbReference type="Proteomes" id="UP001412067">
    <property type="component" value="Unassembled WGS sequence"/>
</dbReference>
<keyword evidence="3" id="KW-1185">Reference proteome</keyword>
<name>A0ABR2N553_9ASPA</name>
<proteinExistence type="predicted"/>
<reference evidence="2 3" key="1">
    <citation type="journal article" date="2022" name="Nat. Plants">
        <title>Genomes of leafy and leafless Platanthera orchids illuminate the evolution of mycoheterotrophy.</title>
        <authorList>
            <person name="Li M.H."/>
            <person name="Liu K.W."/>
            <person name="Li Z."/>
            <person name="Lu H.C."/>
            <person name="Ye Q.L."/>
            <person name="Zhang D."/>
            <person name="Wang J.Y."/>
            <person name="Li Y.F."/>
            <person name="Zhong Z.M."/>
            <person name="Liu X."/>
            <person name="Yu X."/>
            <person name="Liu D.K."/>
            <person name="Tu X.D."/>
            <person name="Liu B."/>
            <person name="Hao Y."/>
            <person name="Liao X.Y."/>
            <person name="Jiang Y.T."/>
            <person name="Sun W.H."/>
            <person name="Chen J."/>
            <person name="Chen Y.Q."/>
            <person name="Ai Y."/>
            <person name="Zhai J.W."/>
            <person name="Wu S.S."/>
            <person name="Zhou Z."/>
            <person name="Hsiao Y.Y."/>
            <person name="Wu W.L."/>
            <person name="Chen Y.Y."/>
            <person name="Lin Y.F."/>
            <person name="Hsu J.L."/>
            <person name="Li C.Y."/>
            <person name="Wang Z.W."/>
            <person name="Zhao X."/>
            <person name="Zhong W.Y."/>
            <person name="Ma X.K."/>
            <person name="Ma L."/>
            <person name="Huang J."/>
            <person name="Chen G.Z."/>
            <person name="Huang M.Z."/>
            <person name="Huang L."/>
            <person name="Peng D.H."/>
            <person name="Luo Y.B."/>
            <person name="Zou S.Q."/>
            <person name="Chen S.P."/>
            <person name="Lan S."/>
            <person name="Tsai W.C."/>
            <person name="Van de Peer Y."/>
            <person name="Liu Z.J."/>
        </authorList>
    </citation>
    <scope>NUCLEOTIDE SEQUENCE [LARGE SCALE GENOMIC DNA]</scope>
    <source>
        <strain evidence="2">Lor288</strain>
    </source>
</reference>
<feature type="region of interest" description="Disordered" evidence="1">
    <location>
        <begin position="37"/>
        <end position="72"/>
    </location>
</feature>
<dbReference type="PANTHER" id="PTHR34046">
    <property type="entry name" value="OS06G0218800 PROTEIN"/>
    <property type="match status" value="1"/>
</dbReference>
<feature type="compositionally biased region" description="Low complexity" evidence="1">
    <location>
        <begin position="37"/>
        <end position="66"/>
    </location>
</feature>
<dbReference type="EMBL" id="JBBWWR010000001">
    <property type="protein sequence ID" value="KAK8971273.1"/>
    <property type="molecule type" value="Genomic_DNA"/>
</dbReference>